<dbReference type="GO" id="GO:0004497">
    <property type="term" value="F:monooxygenase activity"/>
    <property type="evidence" value="ECO:0007669"/>
    <property type="project" value="UniProtKB-KW"/>
</dbReference>
<dbReference type="GO" id="GO:0016705">
    <property type="term" value="F:oxidoreductase activity, acting on paired donors, with incorporation or reduction of molecular oxygen"/>
    <property type="evidence" value="ECO:0007669"/>
    <property type="project" value="InterPro"/>
</dbReference>
<keyword evidence="4 9" id="KW-0349">Heme</keyword>
<evidence type="ECO:0000256" key="6">
    <source>
        <dbReference type="ARBA" id="ARBA00023002"/>
    </source>
</evidence>
<evidence type="ECO:0000256" key="5">
    <source>
        <dbReference type="ARBA" id="ARBA00022723"/>
    </source>
</evidence>
<comment type="cofactor">
    <cofactor evidence="1 9">
        <name>heme</name>
        <dbReference type="ChEBI" id="CHEBI:30413"/>
    </cofactor>
</comment>
<dbReference type="Proteomes" id="UP000826271">
    <property type="component" value="Unassembled WGS sequence"/>
</dbReference>
<comment type="caution">
    <text evidence="12">The sequence shown here is derived from an EMBL/GenBank/DDBJ whole genome shotgun (WGS) entry which is preliminary data.</text>
</comment>
<dbReference type="PANTHER" id="PTHR47950:SF49">
    <property type="entry name" value="CYTOCHROME P450"/>
    <property type="match status" value="1"/>
</dbReference>
<evidence type="ECO:0000256" key="2">
    <source>
        <dbReference type="ARBA" id="ARBA00004167"/>
    </source>
</evidence>
<dbReference type="EMBL" id="WHWC01000008">
    <property type="protein sequence ID" value="KAG8377797.1"/>
    <property type="molecule type" value="Genomic_DNA"/>
</dbReference>
<evidence type="ECO:0000256" key="10">
    <source>
        <dbReference type="RuleBase" id="RU000461"/>
    </source>
</evidence>
<organism evidence="12 13">
    <name type="scientific">Buddleja alternifolia</name>
    <dbReference type="NCBI Taxonomy" id="168488"/>
    <lineage>
        <taxon>Eukaryota</taxon>
        <taxon>Viridiplantae</taxon>
        <taxon>Streptophyta</taxon>
        <taxon>Embryophyta</taxon>
        <taxon>Tracheophyta</taxon>
        <taxon>Spermatophyta</taxon>
        <taxon>Magnoliopsida</taxon>
        <taxon>eudicotyledons</taxon>
        <taxon>Gunneridae</taxon>
        <taxon>Pentapetalae</taxon>
        <taxon>asterids</taxon>
        <taxon>lamiids</taxon>
        <taxon>Lamiales</taxon>
        <taxon>Scrophulariaceae</taxon>
        <taxon>Buddlejeae</taxon>
        <taxon>Buddleja</taxon>
    </lineage>
</organism>
<keyword evidence="11" id="KW-0812">Transmembrane</keyword>
<protein>
    <recommendedName>
        <fullName evidence="14">Cytochrome P450</fullName>
    </recommendedName>
</protein>
<dbReference type="Pfam" id="PF00067">
    <property type="entry name" value="p450"/>
    <property type="match status" value="1"/>
</dbReference>
<dbReference type="PRINTS" id="PR00385">
    <property type="entry name" value="P450"/>
</dbReference>
<dbReference type="InterPro" id="IPR036396">
    <property type="entry name" value="Cyt_P450_sf"/>
</dbReference>
<evidence type="ECO:0000256" key="8">
    <source>
        <dbReference type="ARBA" id="ARBA00023033"/>
    </source>
</evidence>
<dbReference type="Gene3D" id="1.10.630.10">
    <property type="entry name" value="Cytochrome P450"/>
    <property type="match status" value="1"/>
</dbReference>
<sequence length="505" mass="57603">MKLFNPTSIMEFALLLLIVIPLIFLFVKHFVFVSRHLPPGPNLFQVSGYLHQLVYKPHIAFNKLAKIHGPLFSFSLGHQLVVVASSPDIAKEFCRTNDRMFSGRHLSYVYHNLPGANSSSILLSPKCDELWKMQRSTAQTSIFSSKAMESHDWKTKVKVMEMVNYLRTKEGEVVHVEEIMFAALANLISSVVTSRNLFDFEGDQAIDDYKVMMDFVNEVIEKAITLSLVDFLPILKGIDFWSKRKAMDINRRIKLIWGQIIDERRSKGRDNPNNSTQDFLETVLAGGALSEDQIGNALMELLIAATDSTTSATVWLMVEINRNQEILSKVREEIAQTVEEDGLNESLLSQCQYFQACIKETLRLHVPAPLLVPHRAIETCKVNNYIIPKDSMVVVNAWAIARDPNYWEDATIFKPERFLDSKISHRGTHLEYLPFGTGLRMCPGSTVAFKDIQMLVGSLLHYFDWSLPNGEDMTTIDMNEKYVTTLKKEKPLLLIPKSREHYIVE</sequence>
<dbReference type="SUPFAM" id="SSF48264">
    <property type="entry name" value="Cytochrome P450"/>
    <property type="match status" value="1"/>
</dbReference>
<evidence type="ECO:0000256" key="11">
    <source>
        <dbReference type="SAM" id="Phobius"/>
    </source>
</evidence>
<evidence type="ECO:0000313" key="13">
    <source>
        <dbReference type="Proteomes" id="UP000826271"/>
    </source>
</evidence>
<keyword evidence="13" id="KW-1185">Reference proteome</keyword>
<evidence type="ECO:0000256" key="4">
    <source>
        <dbReference type="ARBA" id="ARBA00022617"/>
    </source>
</evidence>
<feature type="transmembrane region" description="Helical" evidence="11">
    <location>
        <begin position="12"/>
        <end position="32"/>
    </location>
</feature>
<evidence type="ECO:0000313" key="12">
    <source>
        <dbReference type="EMBL" id="KAG8377797.1"/>
    </source>
</evidence>
<evidence type="ECO:0000256" key="1">
    <source>
        <dbReference type="ARBA" id="ARBA00001971"/>
    </source>
</evidence>
<accession>A0AAV6XBM0</accession>
<keyword evidence="5 9" id="KW-0479">Metal-binding</keyword>
<comment type="similarity">
    <text evidence="3 10">Belongs to the cytochrome P450 family.</text>
</comment>
<evidence type="ECO:0000256" key="7">
    <source>
        <dbReference type="ARBA" id="ARBA00023004"/>
    </source>
</evidence>
<dbReference type="InterPro" id="IPR002401">
    <property type="entry name" value="Cyt_P450_E_grp-I"/>
</dbReference>
<proteinExistence type="inferred from homology"/>
<comment type="subcellular location">
    <subcellularLocation>
        <location evidence="2">Membrane</location>
        <topology evidence="2">Single-pass membrane protein</topology>
    </subcellularLocation>
</comment>
<dbReference type="PRINTS" id="PR00463">
    <property type="entry name" value="EP450I"/>
</dbReference>
<dbReference type="PANTHER" id="PTHR47950">
    <property type="entry name" value="CYTOCHROME P450, FAMILY 76, SUBFAMILY C, POLYPEPTIDE 5-RELATED"/>
    <property type="match status" value="1"/>
</dbReference>
<dbReference type="GO" id="GO:0005506">
    <property type="term" value="F:iron ion binding"/>
    <property type="evidence" value="ECO:0007669"/>
    <property type="project" value="InterPro"/>
</dbReference>
<feature type="binding site" description="axial binding residue" evidence="9">
    <location>
        <position position="442"/>
    </location>
    <ligand>
        <name>heme</name>
        <dbReference type="ChEBI" id="CHEBI:30413"/>
    </ligand>
    <ligandPart>
        <name>Fe</name>
        <dbReference type="ChEBI" id="CHEBI:18248"/>
    </ligandPart>
</feature>
<keyword evidence="8 10" id="KW-0503">Monooxygenase</keyword>
<gene>
    <name evidence="12" type="ORF">BUALT_Bualt08G0071000</name>
</gene>
<dbReference type="InterPro" id="IPR017972">
    <property type="entry name" value="Cyt_P450_CS"/>
</dbReference>
<keyword evidence="7 9" id="KW-0408">Iron</keyword>
<evidence type="ECO:0008006" key="14">
    <source>
        <dbReference type="Google" id="ProtNLM"/>
    </source>
</evidence>
<dbReference type="GO" id="GO:0016020">
    <property type="term" value="C:membrane"/>
    <property type="evidence" value="ECO:0007669"/>
    <property type="project" value="UniProtKB-SubCell"/>
</dbReference>
<evidence type="ECO:0000256" key="3">
    <source>
        <dbReference type="ARBA" id="ARBA00010617"/>
    </source>
</evidence>
<dbReference type="GO" id="GO:0020037">
    <property type="term" value="F:heme binding"/>
    <property type="evidence" value="ECO:0007669"/>
    <property type="project" value="InterPro"/>
</dbReference>
<evidence type="ECO:0000256" key="9">
    <source>
        <dbReference type="PIRSR" id="PIRSR602401-1"/>
    </source>
</evidence>
<dbReference type="InterPro" id="IPR001128">
    <property type="entry name" value="Cyt_P450"/>
</dbReference>
<name>A0AAV6XBM0_9LAMI</name>
<keyword evidence="11" id="KW-1133">Transmembrane helix</keyword>
<keyword evidence="6 10" id="KW-0560">Oxidoreductase</keyword>
<dbReference type="AlphaFoldDB" id="A0AAV6XBM0"/>
<dbReference type="PROSITE" id="PS00086">
    <property type="entry name" value="CYTOCHROME_P450"/>
    <property type="match status" value="1"/>
</dbReference>
<keyword evidence="11" id="KW-0472">Membrane</keyword>
<reference evidence="12" key="1">
    <citation type="submission" date="2019-10" db="EMBL/GenBank/DDBJ databases">
        <authorList>
            <person name="Zhang R."/>
            <person name="Pan Y."/>
            <person name="Wang J."/>
            <person name="Ma R."/>
            <person name="Yu S."/>
        </authorList>
    </citation>
    <scope>NUCLEOTIDE SEQUENCE</scope>
    <source>
        <strain evidence="12">LA-IB0</strain>
        <tissue evidence="12">Leaf</tissue>
    </source>
</reference>